<dbReference type="GO" id="GO:0016020">
    <property type="term" value="C:membrane"/>
    <property type="evidence" value="ECO:0007669"/>
    <property type="project" value="InterPro"/>
</dbReference>
<organism evidence="2 3">
    <name type="scientific">Chrysodeixis includens</name>
    <name type="common">Soybean looper</name>
    <name type="synonym">Pseudoplusia includens</name>
    <dbReference type="NCBI Taxonomy" id="689277"/>
    <lineage>
        <taxon>Eukaryota</taxon>
        <taxon>Metazoa</taxon>
        <taxon>Ecdysozoa</taxon>
        <taxon>Arthropoda</taxon>
        <taxon>Hexapoda</taxon>
        <taxon>Insecta</taxon>
        <taxon>Pterygota</taxon>
        <taxon>Neoptera</taxon>
        <taxon>Endopterygota</taxon>
        <taxon>Lepidoptera</taxon>
        <taxon>Glossata</taxon>
        <taxon>Ditrysia</taxon>
        <taxon>Noctuoidea</taxon>
        <taxon>Noctuidae</taxon>
        <taxon>Plusiinae</taxon>
        <taxon>Chrysodeixis</taxon>
    </lineage>
</organism>
<keyword evidence="3" id="KW-1185">Reference proteome</keyword>
<keyword evidence="1" id="KW-0472">Membrane</keyword>
<evidence type="ECO:0000313" key="3">
    <source>
        <dbReference type="Proteomes" id="UP001154114"/>
    </source>
</evidence>
<protein>
    <submittedName>
        <fullName evidence="2">Uncharacterized protein</fullName>
    </submittedName>
</protein>
<gene>
    <name evidence="2" type="ORF">CINC_LOCUS5409</name>
</gene>
<evidence type="ECO:0000256" key="1">
    <source>
        <dbReference type="SAM" id="Phobius"/>
    </source>
</evidence>
<dbReference type="InterPro" id="IPR026082">
    <property type="entry name" value="ABCA"/>
</dbReference>
<keyword evidence="1" id="KW-1133">Transmembrane helix</keyword>
<dbReference type="OrthoDB" id="7429767at2759"/>
<reference evidence="2" key="1">
    <citation type="submission" date="2021-12" db="EMBL/GenBank/DDBJ databases">
        <authorList>
            <person name="King R."/>
        </authorList>
    </citation>
    <scope>NUCLEOTIDE SEQUENCE</scope>
</reference>
<feature type="transmembrane region" description="Helical" evidence="1">
    <location>
        <begin position="340"/>
        <end position="358"/>
    </location>
</feature>
<dbReference type="Proteomes" id="UP001154114">
    <property type="component" value="Chromosome 2"/>
</dbReference>
<feature type="transmembrane region" description="Helical" evidence="1">
    <location>
        <begin position="47"/>
        <end position="68"/>
    </location>
</feature>
<dbReference type="AlphaFoldDB" id="A0A9P0BSW9"/>
<dbReference type="PANTHER" id="PTHR19229:SF265">
    <property type="match status" value="1"/>
</dbReference>
<name>A0A9P0BSW9_CHRIL</name>
<evidence type="ECO:0000313" key="2">
    <source>
        <dbReference type="EMBL" id="CAH0592168.1"/>
    </source>
</evidence>
<dbReference type="PANTHER" id="PTHR19229">
    <property type="entry name" value="ATP-BINDING CASSETTE TRANSPORTER SUBFAMILY A ABCA"/>
    <property type="match status" value="1"/>
</dbReference>
<feature type="transmembrane region" description="Helical" evidence="1">
    <location>
        <begin position="313"/>
        <end position="334"/>
    </location>
</feature>
<dbReference type="EMBL" id="LR824005">
    <property type="protein sequence ID" value="CAH0592168.1"/>
    <property type="molecule type" value="Genomic_DNA"/>
</dbReference>
<proteinExistence type="predicted"/>
<feature type="transmembrane region" description="Helical" evidence="1">
    <location>
        <begin position="410"/>
        <end position="433"/>
    </location>
</feature>
<feature type="transmembrane region" description="Helical" evidence="1">
    <location>
        <begin position="370"/>
        <end position="390"/>
    </location>
</feature>
<feature type="transmembrane region" description="Helical" evidence="1">
    <location>
        <begin position="281"/>
        <end position="306"/>
    </location>
</feature>
<dbReference type="GO" id="GO:0140359">
    <property type="term" value="F:ABC-type transporter activity"/>
    <property type="evidence" value="ECO:0007669"/>
    <property type="project" value="InterPro"/>
</dbReference>
<keyword evidence="1" id="KW-0812">Transmembrane</keyword>
<accession>A0A9P0BSW9</accession>
<sequence length="522" mass="59029">MQNNTIGMTVKPPREPFTKKKKKNPFKFQRHLSVLIWKCYLQRQRRIGLLLVEAGFAIILFLSSVFIAKPVFLTPLQDEPEPPLASADLLASLPVNNILGYAPNIEPYTSVMERASVLLGTDIMNARTEDDLNEMLYNKSRGTPLRSPVTWIIFKPTDGNIWQFGIRSTERARFISSLENREVSNPHLRAGFLAVQLAISQAIIEFASPIPPRFEVNLVSMPVSPLMQESRVRKALSGILLCFTLALMPPVLETEALVVTETITMFKRALRLRNVSFSTMYIGWLVYAYLTALPICVLGAITLILIFRWIHLLAGLVVMLAYISIMIMVALMMGMFHSNATIACIWTTLFTLLQSYLAELLVHHQYDVKHTALTFVLHLILPPLGLVNAFNEFALLQTGRSGKASDDNLFMVLYMLGSWCVMIMIYFGLLMLLQRTIGQQRAVGGQVSWKSIIFKKVHDDRKLHVIEPPTGAERGRLQEVDEFVAKAVSFRDVSKVSIVFDQFTDESRPAQRPVHDTKLVTY</sequence>